<evidence type="ECO:0000313" key="5">
    <source>
        <dbReference type="Proteomes" id="UP000245021"/>
    </source>
</evidence>
<dbReference type="Gene3D" id="1.10.357.10">
    <property type="entry name" value="Tetracycline Repressor, domain 2"/>
    <property type="match status" value="1"/>
</dbReference>
<evidence type="ECO:0000256" key="2">
    <source>
        <dbReference type="PROSITE-ProRule" id="PRU00335"/>
    </source>
</evidence>
<evidence type="ECO:0000313" key="4">
    <source>
        <dbReference type="EMBL" id="GBG97011.1"/>
    </source>
</evidence>
<protein>
    <submittedName>
        <fullName evidence="4">AcrR family transcriptional regulator</fullName>
    </submittedName>
</protein>
<gene>
    <name evidence="4" type="primary">acrR</name>
    <name evidence="4" type="ORF">NtB2_01148</name>
</gene>
<feature type="DNA-binding region" description="H-T-H motif" evidence="2">
    <location>
        <begin position="35"/>
        <end position="54"/>
    </location>
</feature>
<dbReference type="PANTHER" id="PTHR43479">
    <property type="entry name" value="ACREF/ENVCD OPERON REPRESSOR-RELATED"/>
    <property type="match status" value="1"/>
</dbReference>
<comment type="caution">
    <text evidence="4">The sequence shown here is derived from an EMBL/GenBank/DDBJ whole genome shotgun (WGS) entry which is preliminary data.</text>
</comment>
<dbReference type="InterPro" id="IPR050624">
    <property type="entry name" value="HTH-type_Tx_Regulator"/>
</dbReference>
<dbReference type="InterPro" id="IPR009057">
    <property type="entry name" value="Homeodomain-like_sf"/>
</dbReference>
<dbReference type="EMBL" id="BFFO01000006">
    <property type="protein sequence ID" value="GBG97011.1"/>
    <property type="molecule type" value="Genomic_DNA"/>
</dbReference>
<dbReference type="Pfam" id="PF00440">
    <property type="entry name" value="TetR_N"/>
    <property type="match status" value="1"/>
</dbReference>
<dbReference type="SUPFAM" id="SSF46689">
    <property type="entry name" value="Homeodomain-like"/>
    <property type="match status" value="1"/>
</dbReference>
<proteinExistence type="predicted"/>
<dbReference type="InterPro" id="IPR001647">
    <property type="entry name" value="HTH_TetR"/>
</dbReference>
<dbReference type="AlphaFoldDB" id="A0A2R5HKE6"/>
<reference evidence="4 5" key="1">
    <citation type="journal article" date="2018" name="Genome Announc.">
        <title>Draft Genome Sequence of Lactococcus sp. Strain NtB2 (JCM 32569), Isolated from the Gut of the Higher Termite Nasutitermes takasagoensis.</title>
        <authorList>
            <person name="Noda S."/>
            <person name="Aihara C."/>
            <person name="Yuki M."/>
            <person name="Ohkuma M."/>
        </authorList>
    </citation>
    <scope>NUCLEOTIDE SEQUENCE [LARGE SCALE GENOMIC DNA]</scope>
    <source>
        <strain evidence="4 5">NtB2</strain>
    </source>
</reference>
<dbReference type="PANTHER" id="PTHR43479:SF11">
    <property type="entry name" value="ACREF_ENVCD OPERON REPRESSOR-RELATED"/>
    <property type="match status" value="1"/>
</dbReference>
<feature type="domain" description="HTH tetR-type" evidence="3">
    <location>
        <begin position="12"/>
        <end position="72"/>
    </location>
</feature>
<sequence>MAATEHAEKLKLETKAYLCQSLLELLEEKELAKISISQLCQRAGVSRMAFYRQFQSLDEVLLSYFEDKISATFSQLKNDDNQLSKLQIQEQFFLSFETELLLAQQRGFMPLLEEIFSREIKAFFKGQVDDELWLSFVSAGTFAVWRDWILSGKGRPIGEVHDSIGRMVK</sequence>
<organism evidence="4 5">
    <name type="scientific">Lactococcus termiticola</name>
    <dbReference type="NCBI Taxonomy" id="2169526"/>
    <lineage>
        <taxon>Bacteria</taxon>
        <taxon>Bacillati</taxon>
        <taxon>Bacillota</taxon>
        <taxon>Bacilli</taxon>
        <taxon>Lactobacillales</taxon>
        <taxon>Streptococcaceae</taxon>
        <taxon>Lactococcus</taxon>
    </lineage>
</organism>
<name>A0A2R5HKE6_9LACT</name>
<evidence type="ECO:0000256" key="1">
    <source>
        <dbReference type="ARBA" id="ARBA00023125"/>
    </source>
</evidence>
<dbReference type="RefSeq" id="WP_165814962.1">
    <property type="nucleotide sequence ID" value="NZ_BFFO01000006.1"/>
</dbReference>
<dbReference type="Proteomes" id="UP000245021">
    <property type="component" value="Unassembled WGS sequence"/>
</dbReference>
<accession>A0A2R5HKE6</accession>
<evidence type="ECO:0000259" key="3">
    <source>
        <dbReference type="PROSITE" id="PS50977"/>
    </source>
</evidence>
<keyword evidence="1 2" id="KW-0238">DNA-binding</keyword>
<keyword evidence="5" id="KW-1185">Reference proteome</keyword>
<dbReference type="GO" id="GO:0003677">
    <property type="term" value="F:DNA binding"/>
    <property type="evidence" value="ECO:0007669"/>
    <property type="project" value="UniProtKB-UniRule"/>
</dbReference>
<dbReference type="PROSITE" id="PS50977">
    <property type="entry name" value="HTH_TETR_2"/>
    <property type="match status" value="1"/>
</dbReference>